<dbReference type="InterPro" id="IPR005248">
    <property type="entry name" value="NadD/NMNAT"/>
</dbReference>
<keyword evidence="15 20" id="KW-0520">NAD</keyword>
<comment type="catalytic activity">
    <reaction evidence="17">
        <text>nicotinate beta-D-ribonucleotide + ATP + H(+) = deamido-NAD(+) + diphosphate</text>
        <dbReference type="Rhea" id="RHEA:22860"/>
        <dbReference type="ChEBI" id="CHEBI:15378"/>
        <dbReference type="ChEBI" id="CHEBI:30616"/>
        <dbReference type="ChEBI" id="CHEBI:33019"/>
        <dbReference type="ChEBI" id="CHEBI:57502"/>
        <dbReference type="ChEBI" id="CHEBI:58437"/>
        <dbReference type="EC" id="2.7.7.18"/>
    </reaction>
    <physiologicalReaction direction="left-to-right" evidence="17">
        <dbReference type="Rhea" id="RHEA:22861"/>
    </physiologicalReaction>
    <physiologicalReaction direction="right-to-left" evidence="17">
        <dbReference type="Rhea" id="RHEA:22862"/>
    </physiologicalReaction>
</comment>
<evidence type="ECO:0000256" key="15">
    <source>
        <dbReference type="ARBA" id="ARBA00023027"/>
    </source>
</evidence>
<dbReference type="GO" id="GO:0005524">
    <property type="term" value="F:ATP binding"/>
    <property type="evidence" value="ECO:0007669"/>
    <property type="project" value="UniProtKB-KW"/>
</dbReference>
<comment type="similarity">
    <text evidence="6 20">Belongs to the eukaryotic NMN adenylyltransferase family.</text>
</comment>
<keyword evidence="11 20" id="KW-0547">Nucleotide-binding</keyword>
<accession>A0A8C9V4I2</accession>
<keyword evidence="14" id="KW-0460">Magnesium</keyword>
<dbReference type="GeneTree" id="ENSGT00950000183179"/>
<reference evidence="22" key="2">
    <citation type="submission" date="2025-08" db="UniProtKB">
        <authorList>
            <consortium name="Ensembl"/>
        </authorList>
    </citation>
    <scope>IDENTIFICATION</scope>
</reference>
<evidence type="ECO:0000313" key="23">
    <source>
        <dbReference type="Proteomes" id="UP000694397"/>
    </source>
</evidence>
<dbReference type="GO" id="GO:0004515">
    <property type="term" value="F:nicotinate-nucleotide adenylyltransferase activity"/>
    <property type="evidence" value="ECO:0007669"/>
    <property type="project" value="UniProtKB-EC"/>
</dbReference>
<evidence type="ECO:0000256" key="6">
    <source>
        <dbReference type="ARBA" id="ARBA00007064"/>
    </source>
</evidence>
<dbReference type="InterPro" id="IPR004821">
    <property type="entry name" value="Cyt_trans-like"/>
</dbReference>
<keyword evidence="13 20" id="KW-0067">ATP-binding</keyword>
<dbReference type="Gene3D" id="3.40.50.620">
    <property type="entry name" value="HUPs"/>
    <property type="match status" value="1"/>
</dbReference>
<comment type="cofactor">
    <cofactor evidence="1">
        <name>Mg(2+)</name>
        <dbReference type="ChEBI" id="CHEBI:18420"/>
    </cofactor>
</comment>
<dbReference type="EC" id="2.7.7.18" evidence="20"/>
<protein>
    <recommendedName>
        <fullName evidence="20">Nicotinamide-nucleotide adenylyltransferase</fullName>
        <ecNumber evidence="20">2.7.7.1</ecNumber>
        <ecNumber evidence="20">2.7.7.18</ecNumber>
    </recommendedName>
</protein>
<evidence type="ECO:0000256" key="1">
    <source>
        <dbReference type="ARBA" id="ARBA00001946"/>
    </source>
</evidence>
<keyword evidence="8 20" id="KW-0662">Pyridine nucleotide biosynthesis</keyword>
<dbReference type="SUPFAM" id="SSF52374">
    <property type="entry name" value="Nucleotidylyl transferase"/>
    <property type="match status" value="1"/>
</dbReference>
<dbReference type="FunFam" id="3.40.50.620:FF:000101">
    <property type="entry name" value="Nicotinamide-nucleotide adenylyltransferase"/>
    <property type="match status" value="1"/>
</dbReference>
<dbReference type="AlphaFoldDB" id="A0A8C9V4I2"/>
<dbReference type="GO" id="GO:0000309">
    <property type="term" value="F:nicotinamide-nucleotide adenylyltransferase activity"/>
    <property type="evidence" value="ECO:0007669"/>
    <property type="project" value="UniProtKB-EC"/>
</dbReference>
<evidence type="ECO:0000256" key="13">
    <source>
        <dbReference type="ARBA" id="ARBA00022840"/>
    </source>
</evidence>
<evidence type="ECO:0000256" key="5">
    <source>
        <dbReference type="ARBA" id="ARBA00005019"/>
    </source>
</evidence>
<dbReference type="Ensembl" id="ENSSFOT00015021317.2">
    <property type="protein sequence ID" value="ENSSFOP00015021082.1"/>
    <property type="gene ID" value="ENSSFOG00015013584.2"/>
</dbReference>
<dbReference type="GO" id="GO:0005634">
    <property type="term" value="C:nucleus"/>
    <property type="evidence" value="ECO:0007669"/>
    <property type="project" value="UniProtKB-SubCell"/>
</dbReference>
<comment type="pathway">
    <text evidence="4 20">Cofactor biosynthesis; NAD(+) biosynthesis; NAD(+) from nicotinamide D-ribonucleotide: step 1/1.</text>
</comment>
<dbReference type="CDD" id="cd09286">
    <property type="entry name" value="NMNAT_Eukarya"/>
    <property type="match status" value="1"/>
</dbReference>
<evidence type="ECO:0000256" key="8">
    <source>
        <dbReference type="ARBA" id="ARBA00022642"/>
    </source>
</evidence>
<feature type="domain" description="Cytidyltransferase-like" evidence="21">
    <location>
        <begin position="42"/>
        <end position="253"/>
    </location>
</feature>
<keyword evidence="10 20" id="KW-0548">Nucleotidyltransferase</keyword>
<evidence type="ECO:0000256" key="18">
    <source>
        <dbReference type="ARBA" id="ARBA00048969"/>
    </source>
</evidence>
<evidence type="ECO:0000256" key="2">
    <source>
        <dbReference type="ARBA" id="ARBA00001947"/>
    </source>
</evidence>
<evidence type="ECO:0000256" key="14">
    <source>
        <dbReference type="ARBA" id="ARBA00022842"/>
    </source>
</evidence>
<proteinExistence type="inferred from homology"/>
<dbReference type="NCBIfam" id="TIGR00482">
    <property type="entry name" value="nicotinate (nicotinamide) nucleotide adenylyltransferase"/>
    <property type="match status" value="1"/>
</dbReference>
<name>A0A8C9V4I2_SCLFO</name>
<evidence type="ECO:0000259" key="21">
    <source>
        <dbReference type="Pfam" id="PF01467"/>
    </source>
</evidence>
<dbReference type="GO" id="GO:0009435">
    <property type="term" value="P:NAD+ biosynthetic process"/>
    <property type="evidence" value="ECO:0007669"/>
    <property type="project" value="UniProtKB-UniPathway"/>
</dbReference>
<keyword evidence="16" id="KW-0539">Nucleus</keyword>
<dbReference type="Pfam" id="PF01467">
    <property type="entry name" value="CTP_transf_like"/>
    <property type="match status" value="1"/>
</dbReference>
<evidence type="ECO:0000256" key="12">
    <source>
        <dbReference type="ARBA" id="ARBA00022833"/>
    </source>
</evidence>
<dbReference type="InterPro" id="IPR014729">
    <property type="entry name" value="Rossmann-like_a/b/a_fold"/>
</dbReference>
<dbReference type="InterPro" id="IPR045094">
    <property type="entry name" value="NMNAT_euk"/>
</dbReference>
<evidence type="ECO:0000256" key="4">
    <source>
        <dbReference type="ARBA" id="ARBA00004658"/>
    </source>
</evidence>
<gene>
    <name evidence="22" type="primary">NMNAT1</name>
    <name evidence="22" type="synonym">nmnat1</name>
</gene>
<evidence type="ECO:0000256" key="10">
    <source>
        <dbReference type="ARBA" id="ARBA00022695"/>
    </source>
</evidence>
<organism evidence="22 23">
    <name type="scientific">Scleropages formosus</name>
    <name type="common">Asian bonytongue</name>
    <name type="synonym">Osteoglossum formosum</name>
    <dbReference type="NCBI Taxonomy" id="113540"/>
    <lineage>
        <taxon>Eukaryota</taxon>
        <taxon>Metazoa</taxon>
        <taxon>Chordata</taxon>
        <taxon>Craniata</taxon>
        <taxon>Vertebrata</taxon>
        <taxon>Euteleostomi</taxon>
        <taxon>Actinopterygii</taxon>
        <taxon>Neopterygii</taxon>
        <taxon>Teleostei</taxon>
        <taxon>Osteoglossocephala</taxon>
        <taxon>Osteoglossomorpha</taxon>
        <taxon>Osteoglossiformes</taxon>
        <taxon>Osteoglossidae</taxon>
        <taxon>Scleropages</taxon>
    </lineage>
</organism>
<dbReference type="InterPro" id="IPR051182">
    <property type="entry name" value="Euk_NMN_adenylyltrnsfrase"/>
</dbReference>
<sequence length="307" mass="34969">MASKFFLRLKRLQVQPWSTWNRCLASGAMDRQGVTGVVLLSCGSFNPITNMHLRMFELARDYLEDTGKYRVVKGIISPVGDGYNKKGLIESFHRIRMARLATVTSDWIEVDGWESEQLDWVETARVMRHHCENLVSAEPNADEVDTVKVGRKRKHKEMDSRCEDLCSKRHRADCPRLMMLCGADILESFAVPGLWKQEDLEEIASHGLVCVTRSGSDAEAFIHSSDLLWRHRHDIHMVREWVANDVSATQMRRALRRGQSVRYLLPDAVVSYIRENGLYTAESEEKNSGVVLAPLEKHSENKSSPAS</sequence>
<reference evidence="22" key="3">
    <citation type="submission" date="2025-09" db="UniProtKB">
        <authorList>
            <consortium name="Ensembl"/>
        </authorList>
    </citation>
    <scope>IDENTIFICATION</scope>
</reference>
<keyword evidence="7" id="KW-0597">Phosphoprotein</keyword>
<dbReference type="OrthoDB" id="422187at2759"/>
<evidence type="ECO:0000313" key="22">
    <source>
        <dbReference type="Ensembl" id="ENSSFOP00015021082.1"/>
    </source>
</evidence>
<comment type="cofactor">
    <cofactor evidence="2">
        <name>Zn(2+)</name>
        <dbReference type="ChEBI" id="CHEBI:29105"/>
    </cofactor>
</comment>
<evidence type="ECO:0000256" key="20">
    <source>
        <dbReference type="RuleBase" id="RU362021"/>
    </source>
</evidence>
<dbReference type="EC" id="2.7.7.1" evidence="20"/>
<evidence type="ECO:0000256" key="17">
    <source>
        <dbReference type="ARBA" id="ARBA00048514"/>
    </source>
</evidence>
<keyword evidence="12" id="KW-0862">Zinc</keyword>
<evidence type="ECO:0000256" key="9">
    <source>
        <dbReference type="ARBA" id="ARBA00022679"/>
    </source>
</evidence>
<comment type="subunit">
    <text evidence="19">Homohexamer. Interacts with ADPRT/PARP1.</text>
</comment>
<evidence type="ECO:0000256" key="7">
    <source>
        <dbReference type="ARBA" id="ARBA00022553"/>
    </source>
</evidence>
<evidence type="ECO:0000256" key="19">
    <source>
        <dbReference type="ARBA" id="ARBA00064648"/>
    </source>
</evidence>
<keyword evidence="23" id="KW-1185">Reference proteome</keyword>
<dbReference type="PANTHER" id="PTHR12039:SF21">
    <property type="entry name" value="NICOTINAMIDE_NICOTINIC ACID MONONUCLEOTIDE ADENYLYLTRANSFERASE 1"/>
    <property type="match status" value="1"/>
</dbReference>
<evidence type="ECO:0000256" key="3">
    <source>
        <dbReference type="ARBA" id="ARBA00004123"/>
    </source>
</evidence>
<dbReference type="PANTHER" id="PTHR12039">
    <property type="entry name" value="NICOTINAMIDE MONONUCLEOTIDE ADENYLYLTRANSFERASE"/>
    <property type="match status" value="1"/>
</dbReference>
<keyword evidence="9 20" id="KW-0808">Transferase</keyword>
<evidence type="ECO:0000256" key="16">
    <source>
        <dbReference type="ARBA" id="ARBA00023242"/>
    </source>
</evidence>
<dbReference type="Proteomes" id="UP000694397">
    <property type="component" value="Chromosome 2"/>
</dbReference>
<comment type="subcellular location">
    <subcellularLocation>
        <location evidence="3">Nucleus</location>
    </subcellularLocation>
</comment>
<evidence type="ECO:0000256" key="11">
    <source>
        <dbReference type="ARBA" id="ARBA00022741"/>
    </source>
</evidence>
<comment type="pathway">
    <text evidence="5">Cofactor biosynthesis; NAD(+) biosynthesis; deamido-NAD(+) from nicotinate D-ribonucleotide: step 1/1.</text>
</comment>
<reference evidence="22 23" key="1">
    <citation type="submission" date="2019-04" db="EMBL/GenBank/DDBJ databases">
        <authorList>
            <consortium name="Wellcome Sanger Institute Data Sharing"/>
        </authorList>
    </citation>
    <scope>NUCLEOTIDE SEQUENCE [LARGE SCALE GENOMIC DNA]</scope>
</reference>
<dbReference type="UniPathway" id="UPA00253">
    <property type="reaction ID" value="UER00332"/>
</dbReference>
<comment type="catalytic activity">
    <reaction evidence="18">
        <text>beta-nicotinamide D-ribonucleotide + ATP + H(+) = diphosphate + NAD(+)</text>
        <dbReference type="Rhea" id="RHEA:21360"/>
        <dbReference type="ChEBI" id="CHEBI:14649"/>
        <dbReference type="ChEBI" id="CHEBI:15378"/>
        <dbReference type="ChEBI" id="CHEBI:30616"/>
        <dbReference type="ChEBI" id="CHEBI:33019"/>
        <dbReference type="ChEBI" id="CHEBI:57540"/>
        <dbReference type="EC" id="2.7.7.1"/>
    </reaction>
    <physiologicalReaction direction="left-to-right" evidence="18">
        <dbReference type="Rhea" id="RHEA:21361"/>
    </physiologicalReaction>
    <physiologicalReaction direction="right-to-left" evidence="18">
        <dbReference type="Rhea" id="RHEA:21362"/>
    </physiologicalReaction>
</comment>